<evidence type="ECO:0000313" key="1">
    <source>
        <dbReference type="EMBL" id="PTM95413.1"/>
    </source>
</evidence>
<organism evidence="1 2">
    <name type="scientific">Mycoplana dimorpha</name>
    <dbReference type="NCBI Taxonomy" id="28320"/>
    <lineage>
        <taxon>Bacteria</taxon>
        <taxon>Pseudomonadati</taxon>
        <taxon>Pseudomonadota</taxon>
        <taxon>Alphaproteobacteria</taxon>
        <taxon>Hyphomicrobiales</taxon>
        <taxon>Rhizobiaceae</taxon>
        <taxon>Mycoplana</taxon>
    </lineage>
</organism>
<evidence type="ECO:0008006" key="3">
    <source>
        <dbReference type="Google" id="ProtNLM"/>
    </source>
</evidence>
<name>A0A2T5B921_MYCDI</name>
<dbReference type="Proteomes" id="UP000241247">
    <property type="component" value="Unassembled WGS sequence"/>
</dbReference>
<keyword evidence="2" id="KW-1185">Reference proteome</keyword>
<protein>
    <recommendedName>
        <fullName evidence="3">DUF1127 domain-containing protein</fullName>
    </recommendedName>
</protein>
<proteinExistence type="predicted"/>
<sequence>MTAGKTHRQPTPFAIRAAGRNFVLTIRQFLETQAARRRSRRTEDELDNLPLELQRDVGWHGRLSHDKC</sequence>
<dbReference type="RefSeq" id="WP_108003115.1">
    <property type="nucleotide sequence ID" value="NZ_JBHEEX010000007.1"/>
</dbReference>
<evidence type="ECO:0000313" key="2">
    <source>
        <dbReference type="Proteomes" id="UP000241247"/>
    </source>
</evidence>
<reference evidence="1 2" key="1">
    <citation type="submission" date="2018-04" db="EMBL/GenBank/DDBJ databases">
        <title>Genomic Encyclopedia of Type Strains, Phase IV (KMG-IV): sequencing the most valuable type-strain genomes for metagenomic binning, comparative biology and taxonomic classification.</title>
        <authorList>
            <person name="Goeker M."/>
        </authorList>
    </citation>
    <scope>NUCLEOTIDE SEQUENCE [LARGE SCALE GENOMIC DNA]</scope>
    <source>
        <strain evidence="1 2">DSM 7138</strain>
    </source>
</reference>
<dbReference type="AlphaFoldDB" id="A0A2T5B921"/>
<dbReference type="EMBL" id="PZZZ01000004">
    <property type="protein sequence ID" value="PTM95413.1"/>
    <property type="molecule type" value="Genomic_DNA"/>
</dbReference>
<comment type="caution">
    <text evidence="1">The sequence shown here is derived from an EMBL/GenBank/DDBJ whole genome shotgun (WGS) entry which is preliminary data.</text>
</comment>
<accession>A0A2T5B921</accession>
<dbReference type="OrthoDB" id="8116829at2"/>
<gene>
    <name evidence="1" type="ORF">C7449_104492</name>
</gene>